<dbReference type="Proteomes" id="UP000580910">
    <property type="component" value="Unassembled WGS sequence"/>
</dbReference>
<feature type="transmembrane region" description="Helical" evidence="1">
    <location>
        <begin position="69"/>
        <end position="95"/>
    </location>
</feature>
<organism evidence="2 3">
    <name type="scientific">Nocardioides ginsengisegetis</name>
    <dbReference type="NCBI Taxonomy" id="661491"/>
    <lineage>
        <taxon>Bacteria</taxon>
        <taxon>Bacillati</taxon>
        <taxon>Actinomycetota</taxon>
        <taxon>Actinomycetes</taxon>
        <taxon>Propionibacteriales</taxon>
        <taxon>Nocardioidaceae</taxon>
        <taxon>Nocardioides</taxon>
    </lineage>
</organism>
<gene>
    <name evidence="2" type="ORF">FB382_001148</name>
</gene>
<evidence type="ECO:0000313" key="2">
    <source>
        <dbReference type="EMBL" id="MBA8802857.1"/>
    </source>
</evidence>
<keyword evidence="1" id="KW-0812">Transmembrane</keyword>
<feature type="transmembrane region" description="Helical" evidence="1">
    <location>
        <begin position="17"/>
        <end position="39"/>
    </location>
</feature>
<keyword evidence="1" id="KW-0472">Membrane</keyword>
<keyword evidence="3" id="KW-1185">Reference proteome</keyword>
<sequence length="101" mass="10503">MAAPVSSTPASAPVRGAVAWFVGFVLGLLVNLAGVAAFLAGAGLWVYWVLLVVAVMVGAAAWMSRRGRWFGVGLVTGCVAELAIMVFLVLMWSHIAGNTVQ</sequence>
<name>A0A7W3P8Y0_9ACTN</name>
<evidence type="ECO:0000313" key="3">
    <source>
        <dbReference type="Proteomes" id="UP000580910"/>
    </source>
</evidence>
<feature type="transmembrane region" description="Helical" evidence="1">
    <location>
        <begin position="45"/>
        <end position="62"/>
    </location>
</feature>
<accession>A0A7W3P8Y0</accession>
<evidence type="ECO:0000256" key="1">
    <source>
        <dbReference type="SAM" id="Phobius"/>
    </source>
</evidence>
<keyword evidence="1" id="KW-1133">Transmembrane helix</keyword>
<proteinExistence type="predicted"/>
<dbReference type="EMBL" id="JACGXA010000001">
    <property type="protein sequence ID" value="MBA8802857.1"/>
    <property type="molecule type" value="Genomic_DNA"/>
</dbReference>
<reference evidence="2 3" key="1">
    <citation type="submission" date="2020-07" db="EMBL/GenBank/DDBJ databases">
        <title>Sequencing the genomes of 1000 actinobacteria strains.</title>
        <authorList>
            <person name="Klenk H.-P."/>
        </authorList>
    </citation>
    <scope>NUCLEOTIDE SEQUENCE [LARGE SCALE GENOMIC DNA]</scope>
    <source>
        <strain evidence="2 3">DSM 21349</strain>
    </source>
</reference>
<dbReference type="RefSeq" id="WP_182537523.1">
    <property type="nucleotide sequence ID" value="NZ_JACGXA010000001.1"/>
</dbReference>
<dbReference type="AlphaFoldDB" id="A0A7W3P8Y0"/>
<protein>
    <submittedName>
        <fullName evidence="2">Uncharacterized protein</fullName>
    </submittedName>
</protein>
<comment type="caution">
    <text evidence="2">The sequence shown here is derived from an EMBL/GenBank/DDBJ whole genome shotgun (WGS) entry which is preliminary data.</text>
</comment>